<sequence>MREFDQFPDGSHQVPDGNTVSVPVIGALSPPVATPAPQTDATPAAATPEPSPLPPTPDPVPGPGPLAQAAPFSVPVAPAVAPDAVPQYQPGPAAPQYATHPSNATNLAGAGSGFPTVDPDAGHIPGAIAQPYPLPAPVPVPVPGGPVTGNPTPAPQPIPVPPAPHWSPKPGKGGDYHHKPGVPPASGSAPTPDYGSKPPPQQGGGNSPFPDSRPPSPGSNNTGTPGNAEPGMTRPADATHPSGNAKPDATTLPATGPVQPTNGTTQGYWKIDPEELAGFERAVRAARTGLYGVQEKVKGMEGKEPKLGTSPVGTQLAKKFDDRLNGPNGLRTLLDQAIRKMDGFILSAERVRDSYVEADETARGDMNRRDQSTGGTT</sequence>
<feature type="compositionally biased region" description="Basic and acidic residues" evidence="1">
    <location>
        <begin position="355"/>
        <end position="371"/>
    </location>
</feature>
<evidence type="ECO:0000256" key="1">
    <source>
        <dbReference type="SAM" id="MobiDB-lite"/>
    </source>
</evidence>
<feature type="compositionally biased region" description="Polar residues" evidence="1">
    <location>
        <begin position="258"/>
        <end position="267"/>
    </location>
</feature>
<feature type="compositionally biased region" description="Low complexity" evidence="1">
    <location>
        <begin position="82"/>
        <end position="98"/>
    </location>
</feature>
<evidence type="ECO:0000313" key="3">
    <source>
        <dbReference type="Proteomes" id="UP001205185"/>
    </source>
</evidence>
<accession>A0ABT1IL49</accession>
<feature type="region of interest" description="Disordered" evidence="1">
    <location>
        <begin position="1"/>
        <end position="70"/>
    </location>
</feature>
<dbReference type="PRINTS" id="PR01217">
    <property type="entry name" value="PRICHEXTENSN"/>
</dbReference>
<keyword evidence="3" id="KW-1185">Reference proteome</keyword>
<feature type="compositionally biased region" description="Low complexity" evidence="1">
    <location>
        <begin position="35"/>
        <end position="48"/>
    </location>
</feature>
<feature type="compositionally biased region" description="Pro residues" evidence="1">
    <location>
        <begin position="132"/>
        <end position="144"/>
    </location>
</feature>
<dbReference type="EMBL" id="JAMTCO010000016">
    <property type="protein sequence ID" value="MCP2273382.1"/>
    <property type="molecule type" value="Genomic_DNA"/>
</dbReference>
<comment type="caution">
    <text evidence="2">The sequence shown here is derived from an EMBL/GenBank/DDBJ whole genome shotgun (WGS) entry which is preliminary data.</text>
</comment>
<feature type="compositionally biased region" description="Pro residues" evidence="1">
    <location>
        <begin position="49"/>
        <end position="64"/>
    </location>
</feature>
<feature type="region of interest" description="Disordered" evidence="1">
    <location>
        <begin position="355"/>
        <end position="377"/>
    </location>
</feature>
<name>A0ABT1IL49_9PSEU</name>
<dbReference type="Proteomes" id="UP001205185">
    <property type="component" value="Unassembled WGS sequence"/>
</dbReference>
<reference evidence="2 3" key="1">
    <citation type="submission" date="2022-06" db="EMBL/GenBank/DDBJ databases">
        <title>Genomic Encyclopedia of Archaeal and Bacterial Type Strains, Phase II (KMG-II): from individual species to whole genera.</title>
        <authorList>
            <person name="Goeker M."/>
        </authorList>
    </citation>
    <scope>NUCLEOTIDE SEQUENCE [LARGE SCALE GENOMIC DNA]</scope>
    <source>
        <strain evidence="2 3">DSM 44255</strain>
    </source>
</reference>
<protein>
    <recommendedName>
        <fullName evidence="4">Excreted virulence factor EspC (Type VII ESX diderm)</fullName>
    </recommendedName>
</protein>
<proteinExistence type="predicted"/>
<feature type="region of interest" description="Disordered" evidence="1">
    <location>
        <begin position="82"/>
        <end position="269"/>
    </location>
</feature>
<evidence type="ECO:0000313" key="2">
    <source>
        <dbReference type="EMBL" id="MCP2273382.1"/>
    </source>
</evidence>
<dbReference type="RefSeq" id="WP_253890578.1">
    <property type="nucleotide sequence ID" value="NZ_BAAAVB010000003.1"/>
</dbReference>
<feature type="compositionally biased region" description="Pro residues" evidence="1">
    <location>
        <begin position="152"/>
        <end position="167"/>
    </location>
</feature>
<evidence type="ECO:0008006" key="4">
    <source>
        <dbReference type="Google" id="ProtNLM"/>
    </source>
</evidence>
<organism evidence="2 3">
    <name type="scientific">Actinokineospora diospyrosa</name>
    <dbReference type="NCBI Taxonomy" id="103728"/>
    <lineage>
        <taxon>Bacteria</taxon>
        <taxon>Bacillati</taxon>
        <taxon>Actinomycetota</taxon>
        <taxon>Actinomycetes</taxon>
        <taxon>Pseudonocardiales</taxon>
        <taxon>Pseudonocardiaceae</taxon>
        <taxon>Actinokineospora</taxon>
    </lineage>
</organism>
<gene>
    <name evidence="2" type="ORF">LV75_005911</name>
</gene>